<dbReference type="PANTHER" id="PTHR34112">
    <property type="entry name" value="C-JUN-AMINO-TERMINAL KINASE-INTERACTING PROTEIN"/>
    <property type="match status" value="1"/>
</dbReference>
<dbReference type="AlphaFoldDB" id="A0AAP0HTH9"/>
<dbReference type="Proteomes" id="UP001417504">
    <property type="component" value="Unassembled WGS sequence"/>
</dbReference>
<feature type="compositionally biased region" description="Low complexity" evidence="1">
    <location>
        <begin position="28"/>
        <end position="38"/>
    </location>
</feature>
<feature type="region of interest" description="Disordered" evidence="1">
    <location>
        <begin position="97"/>
        <end position="116"/>
    </location>
</feature>
<organism evidence="2 3">
    <name type="scientific">Stephania japonica</name>
    <dbReference type="NCBI Taxonomy" id="461633"/>
    <lineage>
        <taxon>Eukaryota</taxon>
        <taxon>Viridiplantae</taxon>
        <taxon>Streptophyta</taxon>
        <taxon>Embryophyta</taxon>
        <taxon>Tracheophyta</taxon>
        <taxon>Spermatophyta</taxon>
        <taxon>Magnoliopsida</taxon>
        <taxon>Ranunculales</taxon>
        <taxon>Menispermaceae</taxon>
        <taxon>Menispermoideae</taxon>
        <taxon>Cissampelideae</taxon>
        <taxon>Stephania</taxon>
    </lineage>
</organism>
<feature type="compositionally biased region" description="Polar residues" evidence="1">
    <location>
        <begin position="501"/>
        <end position="511"/>
    </location>
</feature>
<feature type="compositionally biased region" description="Polar residues" evidence="1">
    <location>
        <begin position="426"/>
        <end position="444"/>
    </location>
</feature>
<accession>A0AAP0HTH9</accession>
<evidence type="ECO:0000313" key="2">
    <source>
        <dbReference type="EMBL" id="KAK9095971.1"/>
    </source>
</evidence>
<keyword evidence="3" id="KW-1185">Reference proteome</keyword>
<feature type="compositionally biased region" description="Basic and acidic residues" evidence="1">
    <location>
        <begin position="341"/>
        <end position="355"/>
    </location>
</feature>
<dbReference type="EMBL" id="JBBNAE010000009">
    <property type="protein sequence ID" value="KAK9095971.1"/>
    <property type="molecule type" value="Genomic_DNA"/>
</dbReference>
<feature type="region of interest" description="Disordered" evidence="1">
    <location>
        <begin position="426"/>
        <end position="447"/>
    </location>
</feature>
<feature type="region of interest" description="Disordered" evidence="1">
    <location>
        <begin position="333"/>
        <end position="381"/>
    </location>
</feature>
<feature type="region of interest" description="Disordered" evidence="1">
    <location>
        <begin position="488"/>
        <end position="511"/>
    </location>
</feature>
<feature type="compositionally biased region" description="Polar residues" evidence="1">
    <location>
        <begin position="359"/>
        <end position="369"/>
    </location>
</feature>
<name>A0AAP0HTH9_9MAGN</name>
<gene>
    <name evidence="2" type="ORF">Sjap_021468</name>
</gene>
<sequence length="648" mass="69787">MLIMERSEPALIPEWLKTSGNVIGGGNANHHSASSSFHSDNHVANNSTRDRPFKNTNGYDSPRSVKNLDRKSSAYFGWSSSSNGSLTHDKESLEYLRSNSSSSRSHRDRDRDKDYLSYSSKDRSVLDKDRCYTRSATSSVSDKLLPNGIDSDVQRHMRSMISVKRGESWPKQLLVDVSSGNKSNYSNSNGSVVRGSPSGSTKTVFEKDFPSLGSEERRGASDIARISSPGLSSAANNLPIGSSAMIGGDGWTSALAEVPVIIGSSGMGLSSVQQSSTVSVAPSTTGSLNMAATLVQAPPRVHTTPQVSAETQRLEELAIKQSRQLIPMTPSMPKTMVLNSEKSKPRATARSETRLASKIGNQNQLSSPVLNHPPGVGNIRSDVAKSSQFGKLLVLKPVRENNGNTISTKSSMSPTSADAATSNLLAQASSPTSASQRSNNSNLTPVERKSSTLLVNCSSQADKRPILSRLRSRNEFFNLMRKKTYTIVPSSSSDQSPALSTTIPEHNGESTNQSADKVLSRINDGSSNPSFGDWSSETNISFTGNGDSHKEPQTCPDNGNEDSVAADVYANEEEIAFLRSLGWEENAEEEEGLTEEEIHAFFKELHPATKLCQGFQREKLLSLLKSHVGNADVASSGFNSSDIETGAQ</sequence>
<dbReference type="PANTHER" id="PTHR34112:SF13">
    <property type="entry name" value="OS04G0448200 PROTEIN"/>
    <property type="match status" value="1"/>
</dbReference>
<feature type="compositionally biased region" description="Low complexity" evidence="1">
    <location>
        <begin position="180"/>
        <end position="200"/>
    </location>
</feature>
<feature type="compositionally biased region" description="Basic and acidic residues" evidence="1">
    <location>
        <begin position="105"/>
        <end position="116"/>
    </location>
</feature>
<evidence type="ECO:0000313" key="3">
    <source>
        <dbReference type="Proteomes" id="UP001417504"/>
    </source>
</evidence>
<feature type="region of interest" description="Disordered" evidence="1">
    <location>
        <begin position="180"/>
        <end position="205"/>
    </location>
</feature>
<protein>
    <submittedName>
        <fullName evidence="2">Uncharacterized protein</fullName>
    </submittedName>
</protein>
<comment type="caution">
    <text evidence="2">The sequence shown here is derived from an EMBL/GenBank/DDBJ whole genome shotgun (WGS) entry which is preliminary data.</text>
</comment>
<proteinExistence type="predicted"/>
<feature type="region of interest" description="Disordered" evidence="1">
    <location>
        <begin position="26"/>
        <end position="66"/>
    </location>
</feature>
<reference evidence="2 3" key="1">
    <citation type="submission" date="2024-01" db="EMBL/GenBank/DDBJ databases">
        <title>Genome assemblies of Stephania.</title>
        <authorList>
            <person name="Yang L."/>
        </authorList>
    </citation>
    <scope>NUCLEOTIDE SEQUENCE [LARGE SCALE GENOMIC DNA]</scope>
    <source>
        <strain evidence="2">QJT</strain>
        <tissue evidence="2">Leaf</tissue>
    </source>
</reference>
<evidence type="ECO:0000256" key="1">
    <source>
        <dbReference type="SAM" id="MobiDB-lite"/>
    </source>
</evidence>
<feature type="compositionally biased region" description="Low complexity" evidence="1">
    <location>
        <begin position="490"/>
        <end position="500"/>
    </location>
</feature>